<keyword evidence="10" id="KW-0472">Membrane</keyword>
<keyword evidence="6" id="KW-0547">Nucleotide-binding</keyword>
<dbReference type="InterPro" id="IPR008266">
    <property type="entry name" value="Tyr_kinase_AS"/>
</dbReference>
<dbReference type="Gene3D" id="1.10.510.10">
    <property type="entry name" value="Transferase(Phosphotransferase) domain 1"/>
    <property type="match status" value="1"/>
</dbReference>
<evidence type="ECO:0000256" key="4">
    <source>
        <dbReference type="ARBA" id="ARBA00022692"/>
    </source>
</evidence>
<evidence type="ECO:0000256" key="12">
    <source>
        <dbReference type="ARBA" id="ARBA00023180"/>
    </source>
</evidence>
<keyword evidence="7" id="KW-0418">Kinase</keyword>
<accession>A0A0K8S4F6</accession>
<keyword evidence="5" id="KW-0732">Signal</keyword>
<dbReference type="PANTHER" id="PTHR24416">
    <property type="entry name" value="TYROSINE-PROTEIN KINASE RECEPTOR"/>
    <property type="match status" value="1"/>
</dbReference>
<dbReference type="GO" id="GO:0007169">
    <property type="term" value="P:cell surface receptor protein tyrosine kinase signaling pathway"/>
    <property type="evidence" value="ECO:0007669"/>
    <property type="project" value="TreeGrafter"/>
</dbReference>
<dbReference type="FunFam" id="1.10.510.10:FF:000190">
    <property type="entry name" value="Proto-oncogene tyrosine-protein kinase receptor Ret"/>
    <property type="match status" value="1"/>
</dbReference>
<dbReference type="GO" id="GO:0004714">
    <property type="term" value="F:transmembrane receptor protein tyrosine kinase activity"/>
    <property type="evidence" value="ECO:0007669"/>
    <property type="project" value="UniProtKB-EC"/>
</dbReference>
<dbReference type="EMBL" id="GBRD01017803">
    <property type="protein sequence ID" value="JAG48024.1"/>
    <property type="molecule type" value="Transcribed_RNA"/>
</dbReference>
<evidence type="ECO:0000259" key="14">
    <source>
        <dbReference type="PROSITE" id="PS50011"/>
    </source>
</evidence>
<evidence type="ECO:0000256" key="1">
    <source>
        <dbReference type="ARBA" id="ARBA00004479"/>
    </source>
</evidence>
<evidence type="ECO:0000256" key="7">
    <source>
        <dbReference type="ARBA" id="ARBA00022777"/>
    </source>
</evidence>
<dbReference type="InterPro" id="IPR011009">
    <property type="entry name" value="Kinase-like_dom_sf"/>
</dbReference>
<reference evidence="15" key="1">
    <citation type="submission" date="2014-09" db="EMBL/GenBank/DDBJ databases">
        <authorList>
            <person name="Magalhaes I.L.F."/>
            <person name="Oliveira U."/>
            <person name="Santos F.R."/>
            <person name="Vidigal T.H.D.A."/>
            <person name="Brescovit A.D."/>
            <person name="Santos A.J."/>
        </authorList>
    </citation>
    <scope>NUCLEOTIDE SEQUENCE</scope>
</reference>
<evidence type="ECO:0000256" key="10">
    <source>
        <dbReference type="ARBA" id="ARBA00023136"/>
    </source>
</evidence>
<dbReference type="AlphaFoldDB" id="A0A0K8S4F6"/>
<evidence type="ECO:0000256" key="11">
    <source>
        <dbReference type="ARBA" id="ARBA00023137"/>
    </source>
</evidence>
<evidence type="ECO:0000256" key="8">
    <source>
        <dbReference type="ARBA" id="ARBA00022840"/>
    </source>
</evidence>
<dbReference type="InterPro" id="IPR020635">
    <property type="entry name" value="Tyr_kinase_cat_dom"/>
</dbReference>
<dbReference type="PRINTS" id="PR00109">
    <property type="entry name" value="TYRKINASE"/>
</dbReference>
<keyword evidence="4" id="KW-0812">Transmembrane</keyword>
<evidence type="ECO:0000256" key="3">
    <source>
        <dbReference type="ARBA" id="ARBA00022679"/>
    </source>
</evidence>
<keyword evidence="3" id="KW-0808">Transferase</keyword>
<evidence type="ECO:0000256" key="6">
    <source>
        <dbReference type="ARBA" id="ARBA00022741"/>
    </source>
</evidence>
<evidence type="ECO:0000256" key="5">
    <source>
        <dbReference type="ARBA" id="ARBA00022729"/>
    </source>
</evidence>
<dbReference type="GO" id="GO:1902533">
    <property type="term" value="P:positive regulation of intracellular signal transduction"/>
    <property type="evidence" value="ECO:0007669"/>
    <property type="project" value="UniProtKB-ARBA"/>
</dbReference>
<dbReference type="InterPro" id="IPR001245">
    <property type="entry name" value="Ser-Thr/Tyr_kinase_cat_dom"/>
</dbReference>
<evidence type="ECO:0000256" key="2">
    <source>
        <dbReference type="ARBA" id="ARBA00011902"/>
    </source>
</evidence>
<dbReference type="SMART" id="SM00219">
    <property type="entry name" value="TyrKc"/>
    <property type="match status" value="1"/>
</dbReference>
<name>A0A0K8S4F6_LYGHE</name>
<keyword evidence="12" id="KW-0325">Glycoprotein</keyword>
<dbReference type="GO" id="GO:0005524">
    <property type="term" value="F:ATP binding"/>
    <property type="evidence" value="ECO:0007669"/>
    <property type="project" value="UniProtKB-KW"/>
</dbReference>
<sequence length="256" mass="30220">MAPQRKMQIWRSKNWAKYVYEKNNPGRNFEHEIVVSNLLYNKTEVEKKQLNVTIFDLISLARQVALGMEYLSSNKVVHRDLAARNILLNEDFTAKISDFGLSRDVYEENMYRHEGVSRLPVKWMAIECLVHQMFTSQSDVWSFGILLWEIMTLGGCPYPALQSSEVYKSLLRGERLERPELCPQNLYDMMRDCWNSLPHQRPTFSHLVHRLEKILQSDAQRRYLELDEVMVSYSHLYDASQEHEDLGIKVNHPKRQ</sequence>
<dbReference type="GO" id="GO:0043235">
    <property type="term" value="C:receptor complex"/>
    <property type="evidence" value="ECO:0007669"/>
    <property type="project" value="TreeGrafter"/>
</dbReference>
<organism evidence="15">
    <name type="scientific">Lygus hesperus</name>
    <name type="common">Western plant bug</name>
    <dbReference type="NCBI Taxonomy" id="30085"/>
    <lineage>
        <taxon>Eukaryota</taxon>
        <taxon>Metazoa</taxon>
        <taxon>Ecdysozoa</taxon>
        <taxon>Arthropoda</taxon>
        <taxon>Hexapoda</taxon>
        <taxon>Insecta</taxon>
        <taxon>Pterygota</taxon>
        <taxon>Neoptera</taxon>
        <taxon>Paraneoptera</taxon>
        <taxon>Hemiptera</taxon>
        <taxon>Heteroptera</taxon>
        <taxon>Panheteroptera</taxon>
        <taxon>Cimicomorpha</taxon>
        <taxon>Miridae</taxon>
        <taxon>Mirini</taxon>
        <taxon>Lygus</taxon>
    </lineage>
</organism>
<keyword evidence="9" id="KW-1133">Transmembrane helix</keyword>
<protein>
    <recommendedName>
        <fullName evidence="2">receptor protein-tyrosine kinase</fullName>
        <ecNumber evidence="2">2.7.10.1</ecNumber>
    </recommendedName>
</protein>
<evidence type="ECO:0000256" key="13">
    <source>
        <dbReference type="ARBA" id="ARBA00051243"/>
    </source>
</evidence>
<comment type="catalytic activity">
    <reaction evidence="13">
        <text>L-tyrosyl-[protein] + ATP = O-phospho-L-tyrosyl-[protein] + ADP + H(+)</text>
        <dbReference type="Rhea" id="RHEA:10596"/>
        <dbReference type="Rhea" id="RHEA-COMP:10136"/>
        <dbReference type="Rhea" id="RHEA-COMP:20101"/>
        <dbReference type="ChEBI" id="CHEBI:15378"/>
        <dbReference type="ChEBI" id="CHEBI:30616"/>
        <dbReference type="ChEBI" id="CHEBI:46858"/>
        <dbReference type="ChEBI" id="CHEBI:61978"/>
        <dbReference type="ChEBI" id="CHEBI:456216"/>
        <dbReference type="EC" id="2.7.10.1"/>
    </reaction>
</comment>
<dbReference type="PROSITE" id="PS50011">
    <property type="entry name" value="PROTEIN_KINASE_DOM"/>
    <property type="match status" value="1"/>
</dbReference>
<dbReference type="GO" id="GO:0005886">
    <property type="term" value="C:plasma membrane"/>
    <property type="evidence" value="ECO:0007669"/>
    <property type="project" value="TreeGrafter"/>
</dbReference>
<comment type="subcellular location">
    <subcellularLocation>
        <location evidence="1">Membrane</location>
        <topology evidence="1">Single-pass type I membrane protein</topology>
    </subcellularLocation>
</comment>
<evidence type="ECO:0000313" key="15">
    <source>
        <dbReference type="EMBL" id="JAG48024.1"/>
    </source>
</evidence>
<dbReference type="SUPFAM" id="SSF56112">
    <property type="entry name" value="Protein kinase-like (PK-like)"/>
    <property type="match status" value="1"/>
</dbReference>
<dbReference type="PANTHER" id="PTHR24416:SF617">
    <property type="entry name" value="RET ONCOGENE, ISOFORM A"/>
    <property type="match status" value="1"/>
</dbReference>
<evidence type="ECO:0000256" key="9">
    <source>
        <dbReference type="ARBA" id="ARBA00022989"/>
    </source>
</evidence>
<dbReference type="EC" id="2.7.10.1" evidence="2"/>
<feature type="domain" description="Protein kinase" evidence="14">
    <location>
        <begin position="1"/>
        <end position="215"/>
    </location>
</feature>
<keyword evidence="8" id="KW-0067">ATP-binding</keyword>
<dbReference type="Pfam" id="PF07714">
    <property type="entry name" value="PK_Tyr_Ser-Thr"/>
    <property type="match status" value="1"/>
</dbReference>
<dbReference type="InterPro" id="IPR050122">
    <property type="entry name" value="RTK"/>
</dbReference>
<dbReference type="PROSITE" id="PS00109">
    <property type="entry name" value="PROTEIN_KINASE_TYR"/>
    <property type="match status" value="1"/>
</dbReference>
<keyword evidence="11" id="KW-0829">Tyrosine-protein kinase</keyword>
<dbReference type="EMBL" id="GBRD01017804">
    <property type="protein sequence ID" value="JAG48023.1"/>
    <property type="molecule type" value="Transcribed_RNA"/>
</dbReference>
<proteinExistence type="predicted"/>
<dbReference type="InterPro" id="IPR000719">
    <property type="entry name" value="Prot_kinase_dom"/>
</dbReference>
<dbReference type="CDD" id="cd00192">
    <property type="entry name" value="PTKc"/>
    <property type="match status" value="1"/>
</dbReference>